<comment type="caution">
    <text evidence="1">The sequence shown here is derived from an EMBL/GenBank/DDBJ whole genome shotgun (WGS) entry which is preliminary data.</text>
</comment>
<evidence type="ECO:0008006" key="3">
    <source>
        <dbReference type="Google" id="ProtNLM"/>
    </source>
</evidence>
<name>A0A5C5G4V5_9BASI</name>
<evidence type="ECO:0000313" key="2">
    <source>
        <dbReference type="Proteomes" id="UP000311382"/>
    </source>
</evidence>
<dbReference type="OrthoDB" id="2524204at2759"/>
<dbReference type="InterPro" id="IPR032675">
    <property type="entry name" value="LRR_dom_sf"/>
</dbReference>
<gene>
    <name evidence="1" type="ORF">DMC30DRAFT_443838</name>
</gene>
<sequence length="489" mass="53799">MAQSFLISPASSLQLHKRSPLLELPDELLDEILRLVCEEDPSAKLFVGYALRPPLRARVTLQDYTSLASFCSSVRAQPSVRTFVTQLSLRMDDACNLREPIVKPREFSALLAQLPCLKVLTLELVSIPLVQVLLDDESTIELVTNLETLNLSVFSISVSESFDDVSWVRQVAHMPSLRSFTLERFGQGMFLPRMATRSQGLVPPAALLTKLCIMGDVFSLWEDPNLGALAPNLVDLELEDHEWCASFAAVLRTAPVGLRRLILRAQAMLPSSDVVEPVECLLDDVLPRFLDLEHLELCQCCFTPASLLSYLRSLTNLRTLAFGEGALADDALLRSILVGPHRLHSLRRLTLVHVYIRCGSTYASKGWQLPPVGDDFGNTGRMWGTWVRPLWPAGCTQQGLDAALQAAQTHGVVAIDGSALEATACEEAYDGERRMSLLLVGDETGDYCEARRVLGDDDVDEYPLGKMHGLSLAVEGGRRQDDESGASVG</sequence>
<dbReference type="Gene3D" id="3.80.10.10">
    <property type="entry name" value="Ribonuclease Inhibitor"/>
    <property type="match status" value="1"/>
</dbReference>
<dbReference type="EMBL" id="SOZI01000005">
    <property type="protein sequence ID" value="TNY24138.1"/>
    <property type="molecule type" value="Genomic_DNA"/>
</dbReference>
<proteinExistence type="predicted"/>
<dbReference type="AlphaFoldDB" id="A0A5C5G4V5"/>
<dbReference type="SUPFAM" id="SSF52047">
    <property type="entry name" value="RNI-like"/>
    <property type="match status" value="1"/>
</dbReference>
<keyword evidence="2" id="KW-1185">Reference proteome</keyword>
<dbReference type="Proteomes" id="UP000311382">
    <property type="component" value="Unassembled WGS sequence"/>
</dbReference>
<accession>A0A5C5G4V5</accession>
<organism evidence="1 2">
    <name type="scientific">Rhodotorula diobovata</name>
    <dbReference type="NCBI Taxonomy" id="5288"/>
    <lineage>
        <taxon>Eukaryota</taxon>
        <taxon>Fungi</taxon>
        <taxon>Dikarya</taxon>
        <taxon>Basidiomycota</taxon>
        <taxon>Pucciniomycotina</taxon>
        <taxon>Microbotryomycetes</taxon>
        <taxon>Sporidiobolales</taxon>
        <taxon>Sporidiobolaceae</taxon>
        <taxon>Rhodotorula</taxon>
    </lineage>
</organism>
<protein>
    <recommendedName>
        <fullName evidence="3">F-box domain-containing protein</fullName>
    </recommendedName>
</protein>
<evidence type="ECO:0000313" key="1">
    <source>
        <dbReference type="EMBL" id="TNY24138.1"/>
    </source>
</evidence>
<reference evidence="1 2" key="1">
    <citation type="submission" date="2019-03" db="EMBL/GenBank/DDBJ databases">
        <title>Rhodosporidium diobovatum UCD-FST 08-225 genome sequencing, assembly, and annotation.</title>
        <authorList>
            <person name="Fakankun I.U."/>
            <person name="Fristensky B."/>
            <person name="Levin D.B."/>
        </authorList>
    </citation>
    <scope>NUCLEOTIDE SEQUENCE [LARGE SCALE GENOMIC DNA]</scope>
    <source>
        <strain evidence="1 2">UCD-FST 08-225</strain>
    </source>
</reference>